<feature type="domain" description="N-acetyltransferase" evidence="3">
    <location>
        <begin position="92"/>
        <end position="253"/>
    </location>
</feature>
<keyword evidence="2 4" id="KW-0012">Acyltransferase</keyword>
<dbReference type="EMBL" id="JAHZIJ010000018">
    <property type="protein sequence ID" value="MBW7476936.1"/>
    <property type="molecule type" value="Genomic_DNA"/>
</dbReference>
<gene>
    <name evidence="4" type="ORF">K0T92_19650</name>
</gene>
<evidence type="ECO:0000313" key="5">
    <source>
        <dbReference type="Proteomes" id="UP000812277"/>
    </source>
</evidence>
<dbReference type="SUPFAM" id="SSF55729">
    <property type="entry name" value="Acyl-CoA N-acyltransferases (Nat)"/>
    <property type="match status" value="1"/>
</dbReference>
<reference evidence="4 5" key="1">
    <citation type="submission" date="2021-07" db="EMBL/GenBank/DDBJ databases">
        <title>Paenibacillus radiodurans sp. nov., isolated from the southeastern edge of Tengger Desert.</title>
        <authorList>
            <person name="Zhang G."/>
        </authorList>
    </citation>
    <scope>NUCLEOTIDE SEQUENCE [LARGE SCALE GENOMIC DNA]</scope>
    <source>
        <strain evidence="4 5">DT7-4</strain>
    </source>
</reference>
<dbReference type="PANTHER" id="PTHR43420:SF12">
    <property type="entry name" value="N-ACETYLTRANSFERASE DOMAIN-CONTAINING PROTEIN"/>
    <property type="match status" value="1"/>
</dbReference>
<organism evidence="4 5">
    <name type="scientific">Paenibacillus oenotherae</name>
    <dbReference type="NCBI Taxonomy" id="1435645"/>
    <lineage>
        <taxon>Bacteria</taxon>
        <taxon>Bacillati</taxon>
        <taxon>Bacillota</taxon>
        <taxon>Bacilli</taxon>
        <taxon>Bacillales</taxon>
        <taxon>Paenibacillaceae</taxon>
        <taxon>Paenibacillus</taxon>
    </lineage>
</organism>
<evidence type="ECO:0000256" key="2">
    <source>
        <dbReference type="ARBA" id="ARBA00023315"/>
    </source>
</evidence>
<sequence>MYKHIEEIALNSWPSLQTIVQDGWLLRFADGYTKRSNSVSPIYGTCPEEELAAKITEVEQLYEGAGLDTIFKITPFAQPAALAGTLASLGYVEVEPSSVRLLALQQLPEPELECRIESSPSGEWLDNVARMQGLSEGAVSIARQLLSRSRLEQGFAMLYSGGVPVACGLGVIERGLLGLYDIVTDPGCRNQGFGEQLVRHLLQWGRRSGARDCYLLVVQSNLPALNLYKKIGFREIYRYSYWVKQKKGLDMTS</sequence>
<keyword evidence="5" id="KW-1185">Reference proteome</keyword>
<evidence type="ECO:0000259" key="3">
    <source>
        <dbReference type="PROSITE" id="PS51186"/>
    </source>
</evidence>
<comment type="caution">
    <text evidence="4">The sequence shown here is derived from an EMBL/GenBank/DDBJ whole genome shotgun (WGS) entry which is preliminary data.</text>
</comment>
<evidence type="ECO:0000256" key="1">
    <source>
        <dbReference type="ARBA" id="ARBA00022679"/>
    </source>
</evidence>
<proteinExistence type="predicted"/>
<dbReference type="GO" id="GO:0016746">
    <property type="term" value="F:acyltransferase activity"/>
    <property type="evidence" value="ECO:0007669"/>
    <property type="project" value="UniProtKB-KW"/>
</dbReference>
<dbReference type="InterPro" id="IPR056935">
    <property type="entry name" value="Rv0428c-like_C"/>
</dbReference>
<dbReference type="Gene3D" id="3.40.630.30">
    <property type="match status" value="1"/>
</dbReference>
<dbReference type="InterPro" id="IPR016181">
    <property type="entry name" value="Acyl_CoA_acyltransferase"/>
</dbReference>
<dbReference type="InterPro" id="IPR050680">
    <property type="entry name" value="YpeA/RimI_acetyltransf"/>
</dbReference>
<keyword evidence="1 4" id="KW-0808">Transferase</keyword>
<dbReference type="EC" id="2.3.1.-" evidence="4"/>
<dbReference type="Proteomes" id="UP000812277">
    <property type="component" value="Unassembled WGS sequence"/>
</dbReference>
<dbReference type="RefSeq" id="WP_219874188.1">
    <property type="nucleotide sequence ID" value="NZ_JAHZIJ010000018.1"/>
</dbReference>
<name>A0ABS7DAN0_9BACL</name>
<dbReference type="Pfam" id="PF24553">
    <property type="entry name" value="Rv0428c_C"/>
    <property type="match status" value="1"/>
</dbReference>
<dbReference type="PROSITE" id="PS51186">
    <property type="entry name" value="GNAT"/>
    <property type="match status" value="1"/>
</dbReference>
<protein>
    <submittedName>
        <fullName evidence="4">GNAT family N-acetyltransferase</fullName>
        <ecNumber evidence="4">2.3.1.-</ecNumber>
    </submittedName>
</protein>
<accession>A0ABS7DAN0</accession>
<dbReference type="CDD" id="cd04301">
    <property type="entry name" value="NAT_SF"/>
    <property type="match status" value="1"/>
</dbReference>
<evidence type="ECO:0000313" key="4">
    <source>
        <dbReference type="EMBL" id="MBW7476936.1"/>
    </source>
</evidence>
<dbReference type="InterPro" id="IPR000182">
    <property type="entry name" value="GNAT_dom"/>
</dbReference>
<dbReference type="PANTHER" id="PTHR43420">
    <property type="entry name" value="ACETYLTRANSFERASE"/>
    <property type="match status" value="1"/>
</dbReference>